<dbReference type="AlphaFoldDB" id="A0A1J6I8T3"/>
<proteinExistence type="predicted"/>
<keyword evidence="3" id="KW-1185">Reference proteome</keyword>
<dbReference type="EMBL" id="MJEQ01037193">
    <property type="protein sequence ID" value="OIS96951.1"/>
    <property type="molecule type" value="Genomic_DNA"/>
</dbReference>
<name>A0A1J6I8T3_NICAT</name>
<accession>A0A1J6I8T3</accession>
<gene>
    <name evidence="2" type="ORF">A4A49_60531</name>
</gene>
<dbReference type="Proteomes" id="UP000187609">
    <property type="component" value="Unassembled WGS sequence"/>
</dbReference>
<evidence type="ECO:0000256" key="1">
    <source>
        <dbReference type="SAM" id="Coils"/>
    </source>
</evidence>
<feature type="coiled-coil region" evidence="1">
    <location>
        <begin position="20"/>
        <end position="54"/>
    </location>
</feature>
<protein>
    <submittedName>
        <fullName evidence="2">Uncharacterized protein</fullName>
    </submittedName>
</protein>
<dbReference type="Gramene" id="OIS96951">
    <property type="protein sequence ID" value="OIS96951"/>
    <property type="gene ID" value="A4A49_60531"/>
</dbReference>
<sequence>MADQIIVIDLVESEAVGEKTKSYQDKIAKLEAKVAQIEQEINGVKKVIDDLKNLSNGKGYSLFRTAAPPTYECNTQFFQICTLSC</sequence>
<dbReference type="SMR" id="A0A1J6I8T3"/>
<evidence type="ECO:0000313" key="2">
    <source>
        <dbReference type="EMBL" id="OIS96951.1"/>
    </source>
</evidence>
<dbReference type="STRING" id="49451.A0A1J6I8T3"/>
<organism evidence="2 3">
    <name type="scientific">Nicotiana attenuata</name>
    <name type="common">Coyote tobacco</name>
    <dbReference type="NCBI Taxonomy" id="49451"/>
    <lineage>
        <taxon>Eukaryota</taxon>
        <taxon>Viridiplantae</taxon>
        <taxon>Streptophyta</taxon>
        <taxon>Embryophyta</taxon>
        <taxon>Tracheophyta</taxon>
        <taxon>Spermatophyta</taxon>
        <taxon>Magnoliopsida</taxon>
        <taxon>eudicotyledons</taxon>
        <taxon>Gunneridae</taxon>
        <taxon>Pentapetalae</taxon>
        <taxon>asterids</taxon>
        <taxon>lamiids</taxon>
        <taxon>Solanales</taxon>
        <taxon>Solanaceae</taxon>
        <taxon>Nicotianoideae</taxon>
        <taxon>Nicotianeae</taxon>
        <taxon>Nicotiana</taxon>
    </lineage>
</organism>
<comment type="caution">
    <text evidence="2">The sequence shown here is derived from an EMBL/GenBank/DDBJ whole genome shotgun (WGS) entry which is preliminary data.</text>
</comment>
<evidence type="ECO:0000313" key="3">
    <source>
        <dbReference type="Proteomes" id="UP000187609"/>
    </source>
</evidence>
<reference evidence="2" key="1">
    <citation type="submission" date="2016-11" db="EMBL/GenBank/DDBJ databases">
        <title>The genome of Nicotiana attenuata.</title>
        <authorList>
            <person name="Xu S."/>
            <person name="Brockmoeller T."/>
            <person name="Gaquerel E."/>
            <person name="Navarro A."/>
            <person name="Kuhl H."/>
            <person name="Gase K."/>
            <person name="Ling Z."/>
            <person name="Zhou W."/>
            <person name="Kreitzer C."/>
            <person name="Stanke M."/>
            <person name="Tang H."/>
            <person name="Lyons E."/>
            <person name="Pandey P."/>
            <person name="Pandey S.P."/>
            <person name="Timmermann B."/>
            <person name="Baldwin I.T."/>
        </authorList>
    </citation>
    <scope>NUCLEOTIDE SEQUENCE [LARGE SCALE GENOMIC DNA]</scope>
    <source>
        <strain evidence="2">UT</strain>
    </source>
</reference>
<keyword evidence="1" id="KW-0175">Coiled coil</keyword>